<reference evidence="3 4" key="1">
    <citation type="submission" date="2017-08" db="EMBL/GenBank/DDBJ databases">
        <title>Infants hospitalized years apart are colonized by the same room-sourced microbial strains.</title>
        <authorList>
            <person name="Brooks B."/>
            <person name="Olm M.R."/>
            <person name="Firek B.A."/>
            <person name="Baker R."/>
            <person name="Thomas B.C."/>
            <person name="Morowitz M.J."/>
            <person name="Banfield J.F."/>
        </authorList>
    </citation>
    <scope>NUCLEOTIDE SEQUENCE [LARGE SCALE GENOMIC DNA]</scope>
    <source>
        <strain evidence="3">S2_003_000_R2_14</strain>
    </source>
</reference>
<dbReference type="InterPro" id="IPR029063">
    <property type="entry name" value="SAM-dependent_MTases_sf"/>
</dbReference>
<feature type="transmembrane region" description="Helical" evidence="1">
    <location>
        <begin position="36"/>
        <end position="58"/>
    </location>
</feature>
<gene>
    <name evidence="3" type="ORF">DI536_29435</name>
</gene>
<dbReference type="AlphaFoldDB" id="A0A2W5UUL0"/>
<evidence type="ECO:0000256" key="1">
    <source>
        <dbReference type="SAM" id="Phobius"/>
    </source>
</evidence>
<dbReference type="GO" id="GO:0032259">
    <property type="term" value="P:methylation"/>
    <property type="evidence" value="ECO:0007669"/>
    <property type="project" value="UniProtKB-KW"/>
</dbReference>
<organism evidence="3 4">
    <name type="scientific">Archangium gephyra</name>
    <dbReference type="NCBI Taxonomy" id="48"/>
    <lineage>
        <taxon>Bacteria</taxon>
        <taxon>Pseudomonadati</taxon>
        <taxon>Myxococcota</taxon>
        <taxon>Myxococcia</taxon>
        <taxon>Myxococcales</taxon>
        <taxon>Cystobacterineae</taxon>
        <taxon>Archangiaceae</taxon>
        <taxon>Archangium</taxon>
    </lineage>
</organism>
<comment type="caution">
    <text evidence="3">The sequence shown here is derived from an EMBL/GenBank/DDBJ whole genome shotgun (WGS) entry which is preliminary data.</text>
</comment>
<dbReference type="InterPro" id="IPR041698">
    <property type="entry name" value="Methyltransf_25"/>
</dbReference>
<keyword evidence="1" id="KW-0812">Transmembrane</keyword>
<keyword evidence="3" id="KW-0808">Transferase</keyword>
<keyword evidence="1" id="KW-1133">Transmembrane helix</keyword>
<name>A0A2W5UUL0_9BACT</name>
<accession>A0A2W5UUL0</accession>
<sequence>MTPRRGEYGFDAPYVPALMLAGSLPLWFGAVHPADLLGTLLMGLSAAFLVFCAGTFIFTTRRGKFVVWNELLNLRGDERVLDVGCGRGAVLLLAAQRLTTGRATGIDLWQAQDQSGNALEATQRNAKAEGVNVELHTGDMRALPFADASFDLVVSSLAVHNVPDDEGRAKAVDEMLRVLAPGGRLLLADFKFTKDYAQTLRERGAVDVQERGLGVRFWYGGPWAATTLVSAKK</sequence>
<dbReference type="PANTHER" id="PTHR45277">
    <property type="entry name" value="EXPRESSED PROTEIN"/>
    <property type="match status" value="1"/>
</dbReference>
<evidence type="ECO:0000259" key="2">
    <source>
        <dbReference type="Pfam" id="PF13649"/>
    </source>
</evidence>
<dbReference type="SUPFAM" id="SSF53335">
    <property type="entry name" value="S-adenosyl-L-methionine-dependent methyltransferases"/>
    <property type="match status" value="1"/>
</dbReference>
<keyword evidence="1" id="KW-0472">Membrane</keyword>
<keyword evidence="3" id="KW-0489">Methyltransferase</keyword>
<feature type="transmembrane region" description="Helical" evidence="1">
    <location>
        <begin position="12"/>
        <end position="30"/>
    </location>
</feature>
<dbReference type="GO" id="GO:0008168">
    <property type="term" value="F:methyltransferase activity"/>
    <property type="evidence" value="ECO:0007669"/>
    <property type="project" value="UniProtKB-KW"/>
</dbReference>
<protein>
    <submittedName>
        <fullName evidence="3">SAM-dependent methyltransferase</fullName>
    </submittedName>
</protein>
<evidence type="ECO:0000313" key="3">
    <source>
        <dbReference type="EMBL" id="PZR07004.1"/>
    </source>
</evidence>
<dbReference type="PANTHER" id="PTHR45277:SF1">
    <property type="entry name" value="EXPRESSED PROTEIN"/>
    <property type="match status" value="1"/>
</dbReference>
<proteinExistence type="predicted"/>
<dbReference type="Pfam" id="PF13649">
    <property type="entry name" value="Methyltransf_25"/>
    <property type="match status" value="1"/>
</dbReference>
<dbReference type="Gene3D" id="3.40.50.150">
    <property type="entry name" value="Vaccinia Virus protein VP39"/>
    <property type="match status" value="1"/>
</dbReference>
<evidence type="ECO:0000313" key="4">
    <source>
        <dbReference type="Proteomes" id="UP000249061"/>
    </source>
</evidence>
<dbReference type="EMBL" id="QFQP01000035">
    <property type="protein sequence ID" value="PZR07004.1"/>
    <property type="molecule type" value="Genomic_DNA"/>
</dbReference>
<feature type="domain" description="Methyltransferase" evidence="2">
    <location>
        <begin position="80"/>
        <end position="183"/>
    </location>
</feature>
<dbReference type="CDD" id="cd02440">
    <property type="entry name" value="AdoMet_MTases"/>
    <property type="match status" value="1"/>
</dbReference>
<dbReference type="Proteomes" id="UP000249061">
    <property type="component" value="Unassembled WGS sequence"/>
</dbReference>